<keyword evidence="4" id="KW-0460">Magnesium</keyword>
<dbReference type="PANTHER" id="PTHR23092:SF15">
    <property type="entry name" value="INACTIVE NON-CANONICAL POLY(A) RNA POLYMERASE PROTEIN TRF4-2-RELATED"/>
    <property type="match status" value="1"/>
</dbReference>
<keyword evidence="8" id="KW-0548">Nucleotidyltransferase</keyword>
<evidence type="ECO:0000256" key="1">
    <source>
        <dbReference type="ARBA" id="ARBA00008593"/>
    </source>
</evidence>
<feature type="domain" description="PAP-associated" evidence="6">
    <location>
        <begin position="296"/>
        <end position="357"/>
    </location>
</feature>
<evidence type="ECO:0000259" key="6">
    <source>
        <dbReference type="Pfam" id="PF03828"/>
    </source>
</evidence>
<keyword evidence="9" id="KW-1185">Reference proteome</keyword>
<name>A0ABR4N693_9FUNG</name>
<evidence type="ECO:0000313" key="8">
    <source>
        <dbReference type="EMBL" id="KAL2914998.1"/>
    </source>
</evidence>
<reference evidence="8 9" key="1">
    <citation type="submission" date="2023-09" db="EMBL/GenBank/DDBJ databases">
        <title>Pangenome analysis of Batrachochytrium dendrobatidis and related Chytrids.</title>
        <authorList>
            <person name="Yacoub M.N."/>
            <person name="Stajich J.E."/>
            <person name="James T.Y."/>
        </authorList>
    </citation>
    <scope>NUCLEOTIDE SEQUENCE [LARGE SCALE GENOMIC DNA]</scope>
    <source>
        <strain evidence="8 9">JEL0888</strain>
    </source>
</reference>
<dbReference type="InterPro" id="IPR045862">
    <property type="entry name" value="Trf4-like"/>
</dbReference>
<feature type="compositionally biased region" description="Polar residues" evidence="5">
    <location>
        <begin position="679"/>
        <end position="688"/>
    </location>
</feature>
<organism evidence="8 9">
    <name type="scientific">Polyrhizophydium stewartii</name>
    <dbReference type="NCBI Taxonomy" id="2732419"/>
    <lineage>
        <taxon>Eukaryota</taxon>
        <taxon>Fungi</taxon>
        <taxon>Fungi incertae sedis</taxon>
        <taxon>Chytridiomycota</taxon>
        <taxon>Chytridiomycota incertae sedis</taxon>
        <taxon>Chytridiomycetes</taxon>
        <taxon>Rhizophydiales</taxon>
        <taxon>Rhizophydiales incertae sedis</taxon>
        <taxon>Polyrhizophydium</taxon>
    </lineage>
</organism>
<evidence type="ECO:0000313" key="9">
    <source>
        <dbReference type="Proteomes" id="UP001527925"/>
    </source>
</evidence>
<feature type="compositionally biased region" description="Low complexity" evidence="5">
    <location>
        <begin position="707"/>
        <end position="781"/>
    </location>
</feature>
<dbReference type="GO" id="GO:1990817">
    <property type="term" value="F:poly(A) RNA polymerase activity"/>
    <property type="evidence" value="ECO:0007669"/>
    <property type="project" value="UniProtKB-EC"/>
</dbReference>
<evidence type="ECO:0000256" key="5">
    <source>
        <dbReference type="SAM" id="MobiDB-lite"/>
    </source>
</evidence>
<dbReference type="CDD" id="cd05402">
    <property type="entry name" value="NT_PAP_TUTase"/>
    <property type="match status" value="1"/>
</dbReference>
<dbReference type="Gene3D" id="3.30.460.10">
    <property type="entry name" value="Beta Polymerase, domain 2"/>
    <property type="match status" value="1"/>
</dbReference>
<evidence type="ECO:0000259" key="7">
    <source>
        <dbReference type="Pfam" id="PF22600"/>
    </source>
</evidence>
<comment type="caution">
    <text evidence="8">The sequence shown here is derived from an EMBL/GenBank/DDBJ whole genome shotgun (WGS) entry which is preliminary data.</text>
</comment>
<dbReference type="Pfam" id="PF22600">
    <property type="entry name" value="MTPAP-like_central"/>
    <property type="match status" value="1"/>
</dbReference>
<feature type="domain" description="Poly(A) RNA polymerase mitochondrial-like central palm" evidence="7">
    <location>
        <begin position="55"/>
        <end position="187"/>
    </location>
</feature>
<comment type="similarity">
    <text evidence="1">Belongs to the DNA polymerase type-B-like family.</text>
</comment>
<dbReference type="SUPFAM" id="SSF81631">
    <property type="entry name" value="PAP/OAS1 substrate-binding domain"/>
    <property type="match status" value="1"/>
</dbReference>
<dbReference type="Pfam" id="PF03828">
    <property type="entry name" value="PAP_assoc"/>
    <property type="match status" value="1"/>
</dbReference>
<gene>
    <name evidence="8" type="primary">TRF5</name>
    <name evidence="8" type="ORF">HK105_205542</name>
</gene>
<feature type="compositionally biased region" description="Low complexity" evidence="5">
    <location>
        <begin position="628"/>
        <end position="644"/>
    </location>
</feature>
<dbReference type="InterPro" id="IPR043519">
    <property type="entry name" value="NT_sf"/>
</dbReference>
<dbReference type="PANTHER" id="PTHR23092">
    <property type="entry name" value="POLY(A) RNA POLYMERASE"/>
    <property type="match status" value="1"/>
</dbReference>
<dbReference type="SUPFAM" id="SSF81301">
    <property type="entry name" value="Nucleotidyltransferase"/>
    <property type="match status" value="1"/>
</dbReference>
<accession>A0ABR4N693</accession>
<feature type="compositionally biased region" description="Low complexity" evidence="5">
    <location>
        <begin position="509"/>
        <end position="524"/>
    </location>
</feature>
<feature type="region of interest" description="Disordered" evidence="5">
    <location>
        <begin position="498"/>
        <end position="543"/>
    </location>
</feature>
<dbReference type="InterPro" id="IPR002058">
    <property type="entry name" value="PAP_assoc"/>
</dbReference>
<keyword evidence="8" id="KW-0808">Transferase</keyword>
<feature type="region of interest" description="Disordered" evidence="5">
    <location>
        <begin position="584"/>
        <end position="829"/>
    </location>
</feature>
<dbReference type="InterPro" id="IPR054708">
    <property type="entry name" value="MTPAP-like_central"/>
</dbReference>
<keyword evidence="3" id="KW-0479">Metal-binding</keyword>
<feature type="compositionally biased region" description="Basic and acidic residues" evidence="5">
    <location>
        <begin position="657"/>
        <end position="668"/>
    </location>
</feature>
<evidence type="ECO:0000256" key="4">
    <source>
        <dbReference type="ARBA" id="ARBA00022842"/>
    </source>
</evidence>
<dbReference type="Gene3D" id="1.10.1410.10">
    <property type="match status" value="1"/>
</dbReference>
<dbReference type="EC" id="2.7.7.19" evidence="2"/>
<proteinExistence type="inferred from homology"/>
<evidence type="ECO:0000256" key="3">
    <source>
        <dbReference type="ARBA" id="ARBA00022723"/>
    </source>
</evidence>
<evidence type="ECO:0000256" key="2">
    <source>
        <dbReference type="ARBA" id="ARBA00012388"/>
    </source>
</evidence>
<sequence>MGRQRGPDGPDSDADSAGSDRTQPQRAEPVPATPHAPAAPDPALFNPDDLFFDTLSDEIRALIGRLAPTRHENALRAWITHCVADLCASVWGQGNFSLSVFGSAATGVYLPESDIDIVVEPAPHAARFGDPLAQLRRVLRSQLFIDPISINHISSARVPVLKFTTIRLLGSIRIDVVANQVSGRNSTSHMVAWFESLPQLSPLTILLKLFLKQRHIDEVFTGGLGGYSLINMIVVVLKRAILGFVSPRAADGSALGTGTRSRVAAAAQQQLPGNASPPLALAAPSAALTGDTGFGLGRLLFEFFMVFGFAFNYASQAICLRDGRLIAPKNSSFATRGAFFDASPDSLQIIDPADPTNNIARGSFRMAAIRQMFQEAYLELDTSRTSFAPGFPAGLDNIVALDEHVQRFRSETKAHWISLQATIRNLEKIQGGAVPPNLALSAWLKPQIPHLFQNIPPMMPSDSHLLSLSRHLSAPTSTAARFQLAQLPMHPAFDFPGVALSSSPDETAPQLLHQPPLRHPSASSTPPPSAAPPRMGSPLLQPMQLAPPQTQSLLHAQLEPLGQPLPPQPKLPPQIHEPAMYRDAAAQAQTEPLARSPTPTSGPDAARSSDRRKRQISNSSDGEGHRSQQQQQQQHQQHQHQPAGHPQPPSRPLQFHLELRSAEQDPAARARSPSRSSDHSATSNSTAIGGSRAKNKIAPASSSAVNGVATSGHGASAASAGNSNASNGSVSTRAAANGAGLRSSSAGRSASSQDPSPSLAPSLTSNAAAAARALKPAASDPQDTKPHHPPPQHLHHQQQQHKKHTKSTSKRNAKRHKKMLEGDAPYLSD</sequence>
<dbReference type="Proteomes" id="UP001527925">
    <property type="component" value="Unassembled WGS sequence"/>
</dbReference>
<dbReference type="EMBL" id="JADGIZ020000028">
    <property type="protein sequence ID" value="KAL2914998.1"/>
    <property type="molecule type" value="Genomic_DNA"/>
</dbReference>
<feature type="region of interest" description="Disordered" evidence="5">
    <location>
        <begin position="1"/>
        <end position="43"/>
    </location>
</feature>
<feature type="compositionally biased region" description="Pro residues" evidence="5">
    <location>
        <begin position="31"/>
        <end position="40"/>
    </location>
</feature>
<protein>
    <recommendedName>
        <fullName evidence="2">polynucleotide adenylyltransferase</fullName>
        <ecNumber evidence="2">2.7.7.19</ecNumber>
    </recommendedName>
</protein>
<feature type="compositionally biased region" description="Basic residues" evidence="5">
    <location>
        <begin position="787"/>
        <end position="818"/>
    </location>
</feature>